<evidence type="ECO:0000313" key="2">
    <source>
        <dbReference type="EMBL" id="CDJ27900.1"/>
    </source>
</evidence>
<proteinExistence type="predicted"/>
<keyword evidence="3" id="KW-1185">Reference proteome</keyword>
<feature type="compositionally biased region" description="Basic and acidic residues" evidence="1">
    <location>
        <begin position="155"/>
        <end position="169"/>
    </location>
</feature>
<feature type="region of interest" description="Disordered" evidence="1">
    <location>
        <begin position="1"/>
        <end position="121"/>
    </location>
</feature>
<feature type="compositionally biased region" description="Low complexity" evidence="1">
    <location>
        <begin position="27"/>
        <end position="36"/>
    </location>
</feature>
<dbReference type="VEuPathDB" id="ToxoDB:EMH_0035940"/>
<dbReference type="GeneID" id="25378384"/>
<feature type="region of interest" description="Disordered" evidence="1">
    <location>
        <begin position="135"/>
        <end position="193"/>
    </location>
</feature>
<evidence type="ECO:0000313" key="3">
    <source>
        <dbReference type="Proteomes" id="UP000030744"/>
    </source>
</evidence>
<feature type="compositionally biased region" description="Acidic residues" evidence="1">
    <location>
        <begin position="1"/>
        <end position="11"/>
    </location>
</feature>
<dbReference type="RefSeq" id="XP_013350477.1">
    <property type="nucleotide sequence ID" value="XM_013495023.1"/>
</dbReference>
<feature type="compositionally biased region" description="Polar residues" evidence="1">
    <location>
        <begin position="43"/>
        <end position="55"/>
    </location>
</feature>
<accession>U6JR14</accession>
<dbReference type="AlphaFoldDB" id="U6JR14"/>
<reference evidence="2" key="2">
    <citation type="submission" date="2013-10" db="EMBL/GenBank/DDBJ databases">
        <authorList>
            <person name="Aslett M."/>
        </authorList>
    </citation>
    <scope>NUCLEOTIDE SEQUENCE [LARGE SCALE GENOMIC DNA]</scope>
    <source>
        <strain evidence="2">Houghton</strain>
    </source>
</reference>
<feature type="compositionally biased region" description="Basic and acidic residues" evidence="1">
    <location>
        <begin position="100"/>
        <end position="115"/>
    </location>
</feature>
<name>U6JR14_9EIME</name>
<protein>
    <submittedName>
        <fullName evidence="2">Uncharacterized protein</fullName>
    </submittedName>
</protein>
<dbReference type="Proteomes" id="UP000030744">
    <property type="component" value="Unassembled WGS sequence"/>
</dbReference>
<organism evidence="2 3">
    <name type="scientific">Eimeria mitis</name>
    <dbReference type="NCBI Taxonomy" id="44415"/>
    <lineage>
        <taxon>Eukaryota</taxon>
        <taxon>Sar</taxon>
        <taxon>Alveolata</taxon>
        <taxon>Apicomplexa</taxon>
        <taxon>Conoidasida</taxon>
        <taxon>Coccidia</taxon>
        <taxon>Eucoccidiorida</taxon>
        <taxon>Eimeriorina</taxon>
        <taxon>Eimeriidae</taxon>
        <taxon>Eimeria</taxon>
    </lineage>
</organism>
<sequence>MQGDGEDGGDVGEEKGADGWDEDERNAAAAAATAAAEKGCGSFTRSSSTGGPQQGDSRKPPSPSSLSFSPPEYTGAVGRGLQQLKLLQQPMQDIDEDESVAAREKNKGDDSHREAEDEFVSSLVSSAAQHWLEKNGEASELSAQLVGDNADFMETDGRGSEETRGEGEASSRLLGQLEPQQDTYSAEHDQQQQ</sequence>
<gene>
    <name evidence="2" type="ORF">EMH_0035940</name>
</gene>
<evidence type="ECO:0000256" key="1">
    <source>
        <dbReference type="SAM" id="MobiDB-lite"/>
    </source>
</evidence>
<reference evidence="2" key="1">
    <citation type="submission" date="2013-10" db="EMBL/GenBank/DDBJ databases">
        <title>Genomic analysis of the causative agents of coccidiosis in chickens.</title>
        <authorList>
            <person name="Reid A.J."/>
            <person name="Blake D."/>
            <person name="Billington K."/>
            <person name="Browne H."/>
            <person name="Dunn M."/>
            <person name="Hung S."/>
            <person name="Kawahara F."/>
            <person name="Miranda-Saavedra D."/>
            <person name="Mourier T."/>
            <person name="Nagra H."/>
            <person name="Otto T.D."/>
            <person name="Rawlings N."/>
            <person name="Sanchez A."/>
            <person name="Sanders M."/>
            <person name="Subramaniam C."/>
            <person name="Tay Y."/>
            <person name="Dear P."/>
            <person name="Doerig C."/>
            <person name="Gruber A."/>
            <person name="Parkinson J."/>
            <person name="Shirley M."/>
            <person name="Wan K.L."/>
            <person name="Berriman M."/>
            <person name="Tomley F."/>
            <person name="Pain A."/>
        </authorList>
    </citation>
    <scope>NUCLEOTIDE SEQUENCE [LARGE SCALE GENOMIC DNA]</scope>
    <source>
        <strain evidence="2">Houghton</strain>
    </source>
</reference>
<dbReference type="EMBL" id="HG680440">
    <property type="protein sequence ID" value="CDJ27900.1"/>
    <property type="molecule type" value="Genomic_DNA"/>
</dbReference>